<evidence type="ECO:0000313" key="2">
    <source>
        <dbReference type="Proteomes" id="UP001193081"/>
    </source>
</evidence>
<dbReference type="InterPro" id="IPR036583">
    <property type="entry name" value="23S_rRNA_IVS_sf"/>
</dbReference>
<name>A0ABS4DGJ6_9CHLR</name>
<proteinExistence type="predicted"/>
<evidence type="ECO:0000313" key="1">
    <source>
        <dbReference type="EMBL" id="MBP1468556.1"/>
    </source>
</evidence>
<dbReference type="Gene3D" id="1.20.1440.60">
    <property type="entry name" value="23S rRNA-intervening sequence"/>
    <property type="match status" value="1"/>
</dbReference>
<dbReference type="RefSeq" id="WP_135481444.1">
    <property type="nucleotide sequence ID" value="NZ_SIJK02000075.1"/>
</dbReference>
<protein>
    <submittedName>
        <fullName evidence="1">Uncharacterized protein</fullName>
    </submittedName>
</protein>
<dbReference type="EMBL" id="SIJK02000075">
    <property type="protein sequence ID" value="MBP1468556.1"/>
    <property type="molecule type" value="Genomic_DNA"/>
</dbReference>
<sequence>MQQKLQALVRQGRDLSLITSAQHEHAARMLDEIGRLLGGWRKAQARAATGATEHDANTP</sequence>
<keyword evidence="2" id="KW-1185">Reference proteome</keyword>
<accession>A0ABS4DGJ6</accession>
<gene>
    <name evidence="1" type="ORF">EYB53_022780</name>
</gene>
<comment type="caution">
    <text evidence="1">The sequence shown here is derived from an EMBL/GenBank/DDBJ whole genome shotgun (WGS) entry which is preliminary data.</text>
</comment>
<dbReference type="Proteomes" id="UP001193081">
    <property type="component" value="Unassembled WGS sequence"/>
</dbReference>
<reference evidence="1 2" key="1">
    <citation type="submission" date="2021-03" db="EMBL/GenBank/DDBJ databases">
        <authorList>
            <person name="Grouzdev D.S."/>
        </authorList>
    </citation>
    <scope>NUCLEOTIDE SEQUENCE [LARGE SCALE GENOMIC DNA]</scope>
    <source>
        <strain evidence="1 2">M50-1</strain>
    </source>
</reference>
<organism evidence="1 2">
    <name type="scientific">Candidatus Chloroploca mongolica</name>
    <dbReference type="NCBI Taxonomy" id="2528176"/>
    <lineage>
        <taxon>Bacteria</taxon>
        <taxon>Bacillati</taxon>
        <taxon>Chloroflexota</taxon>
        <taxon>Chloroflexia</taxon>
        <taxon>Chloroflexales</taxon>
        <taxon>Chloroflexineae</taxon>
        <taxon>Oscillochloridaceae</taxon>
        <taxon>Candidatus Chloroploca</taxon>
    </lineage>
</organism>